<evidence type="ECO:0000313" key="3">
    <source>
        <dbReference type="Proteomes" id="UP000053095"/>
    </source>
</evidence>
<organism evidence="2 3">
    <name type="scientific">Talaromyces pinophilus</name>
    <name type="common">Penicillium pinophilum</name>
    <dbReference type="NCBI Taxonomy" id="128442"/>
    <lineage>
        <taxon>Eukaryota</taxon>
        <taxon>Fungi</taxon>
        <taxon>Dikarya</taxon>
        <taxon>Ascomycota</taxon>
        <taxon>Pezizomycotina</taxon>
        <taxon>Eurotiomycetes</taxon>
        <taxon>Eurotiomycetidae</taxon>
        <taxon>Eurotiales</taxon>
        <taxon>Trichocomaceae</taxon>
        <taxon>Talaromyces</taxon>
        <taxon>Talaromyces sect. Talaromyces</taxon>
    </lineage>
</organism>
<dbReference type="PROSITE" id="PS00161">
    <property type="entry name" value="ISOCITRATE_LYASE"/>
    <property type="match status" value="1"/>
</dbReference>
<dbReference type="PANTHER" id="PTHR42905">
    <property type="entry name" value="PHOSPHOENOLPYRUVATE CARBOXYLASE"/>
    <property type="match status" value="1"/>
</dbReference>
<protein>
    <submittedName>
        <fullName evidence="2">Uncharacterized protein</fullName>
    </submittedName>
</protein>
<dbReference type="Pfam" id="PF13714">
    <property type="entry name" value="PEP_mutase"/>
    <property type="match status" value="1"/>
</dbReference>
<dbReference type="InterPro" id="IPR040442">
    <property type="entry name" value="Pyrv_kinase-like_dom_sf"/>
</dbReference>
<dbReference type="InterPro" id="IPR018523">
    <property type="entry name" value="Isocitrate_lyase_ph_CS"/>
</dbReference>
<dbReference type="PANTHER" id="PTHR42905:SF2">
    <property type="entry name" value="PHOSPHOENOLPYRUVATE CARBOXYLASE FAMILY PROTEIN"/>
    <property type="match status" value="1"/>
</dbReference>
<evidence type="ECO:0000256" key="1">
    <source>
        <dbReference type="ARBA" id="ARBA00001050"/>
    </source>
</evidence>
<evidence type="ECO:0000313" key="2">
    <source>
        <dbReference type="EMBL" id="GAM37191.1"/>
    </source>
</evidence>
<keyword evidence="3" id="KW-1185">Reference proteome</keyword>
<dbReference type="EMBL" id="DF933818">
    <property type="protein sequence ID" value="GAM37191.1"/>
    <property type="molecule type" value="Genomic_DNA"/>
</dbReference>
<dbReference type="Proteomes" id="UP000053095">
    <property type="component" value="Unassembled WGS sequence"/>
</dbReference>
<sequence>MVSAAGKLRQLLRDPDRIIVCPGVYDGFTARIALQAGFDTLYMTGAGTAASVLGMPDLGVLTLNEMRGNAEMIANLDRSVPLIADADTGFGGSLMIHRTVTEYIRSGVAALHLEDQPTTKRCGHLRNKQIINEDEFLSRISAAVNARAQSGGDIVLIARTDALEPLGYDNALQRLKRAIALGADVAFLEGVTSKEQAKQVCEDLSPTPVLFNAVLGGVSPYLSVQEARDLGFRIMIFPGLALSAVYEALNAEVKHLKGTGTTPVRAGGPRELFNVLGLEQAMQIDAAAGGKLYEKGF</sequence>
<dbReference type="InterPro" id="IPR039556">
    <property type="entry name" value="ICL/PEPM"/>
</dbReference>
<comment type="caution">
    <text evidence="2">The sequence shown here is derived from an EMBL/GenBank/DDBJ whole genome shotgun (WGS) entry which is preliminary data.</text>
</comment>
<dbReference type="GO" id="GO:0046421">
    <property type="term" value="F:methylisocitrate lyase activity"/>
    <property type="evidence" value="ECO:0007669"/>
    <property type="project" value="UniProtKB-EC"/>
</dbReference>
<dbReference type="AlphaFoldDB" id="A0A6V8H7S1"/>
<accession>A0A6V8H7S1</accession>
<comment type="catalytic activity">
    <reaction evidence="1">
        <text>(2S,3R)-3-hydroxybutane-1,2,3-tricarboxylate = pyruvate + succinate</text>
        <dbReference type="Rhea" id="RHEA:16809"/>
        <dbReference type="ChEBI" id="CHEBI:15361"/>
        <dbReference type="ChEBI" id="CHEBI:30031"/>
        <dbReference type="ChEBI" id="CHEBI:57429"/>
        <dbReference type="EC" id="4.1.3.30"/>
    </reaction>
</comment>
<reference evidence="3" key="1">
    <citation type="journal article" date="2015" name="Genome Announc.">
        <title>Draft genome sequence of Talaromyces cellulolyticus strain Y-94, a source of lignocellulosic biomass-degrading enzymes.</title>
        <authorList>
            <person name="Fujii T."/>
            <person name="Koike H."/>
            <person name="Sawayama S."/>
            <person name="Yano S."/>
            <person name="Inoue H."/>
        </authorList>
    </citation>
    <scope>NUCLEOTIDE SEQUENCE [LARGE SCALE GENOMIC DNA]</scope>
    <source>
        <strain evidence="3">Y-94</strain>
    </source>
</reference>
<proteinExistence type="predicted"/>
<dbReference type="SUPFAM" id="SSF51621">
    <property type="entry name" value="Phosphoenolpyruvate/pyruvate domain"/>
    <property type="match status" value="1"/>
</dbReference>
<dbReference type="Gene3D" id="3.20.20.60">
    <property type="entry name" value="Phosphoenolpyruvate-binding domains"/>
    <property type="match status" value="1"/>
</dbReference>
<gene>
    <name evidence="2" type="ORF">TCE0_022r06898</name>
</gene>
<name>A0A6V8H7S1_TALPI</name>
<dbReference type="CDD" id="cd00377">
    <property type="entry name" value="ICL_PEPM"/>
    <property type="match status" value="1"/>
</dbReference>
<dbReference type="InterPro" id="IPR015813">
    <property type="entry name" value="Pyrv/PenolPyrv_kinase-like_dom"/>
</dbReference>